<evidence type="ECO:0000256" key="1">
    <source>
        <dbReference type="SAM" id="Coils"/>
    </source>
</evidence>
<sequence length="187" mass="22025">KKHKNDLLAKYAKNSQKYELILLKIKSIFSNYSDFDLFFDKYLILDKNSTFLSKNNLFLKQQIEEMKNLISEVKMENLNYKEKFAKQMSEIELKNGENKTLKNNLFVATENLKLLNDFLRTFETDKNSENLGKLVLEIKKFCEKVQNFDKKEIVKISNFSEDSSEDTEKTGQKWSQEIDSDSVICVD</sequence>
<evidence type="ECO:0000313" key="3">
    <source>
        <dbReference type="EMBL" id="MES1921024.1"/>
    </source>
</evidence>
<dbReference type="Proteomes" id="UP001439008">
    <property type="component" value="Unassembled WGS sequence"/>
</dbReference>
<feature type="region of interest" description="Disordered" evidence="2">
    <location>
        <begin position="162"/>
        <end position="187"/>
    </location>
</feature>
<gene>
    <name evidence="3" type="ORF">MHBO_002625</name>
</gene>
<dbReference type="EMBL" id="JBDODL010001026">
    <property type="protein sequence ID" value="MES1921024.1"/>
    <property type="molecule type" value="Genomic_DNA"/>
</dbReference>
<comment type="caution">
    <text evidence="3">The sequence shown here is derived from an EMBL/GenBank/DDBJ whole genome shotgun (WGS) entry which is preliminary data.</text>
</comment>
<evidence type="ECO:0000313" key="4">
    <source>
        <dbReference type="Proteomes" id="UP001439008"/>
    </source>
</evidence>
<accession>A0ABV2ANE6</accession>
<organism evidence="3 4">
    <name type="scientific">Bonamia ostreae</name>
    <dbReference type="NCBI Taxonomy" id="126728"/>
    <lineage>
        <taxon>Eukaryota</taxon>
        <taxon>Sar</taxon>
        <taxon>Rhizaria</taxon>
        <taxon>Endomyxa</taxon>
        <taxon>Ascetosporea</taxon>
        <taxon>Haplosporida</taxon>
        <taxon>Bonamia</taxon>
    </lineage>
</organism>
<feature type="coiled-coil region" evidence="1">
    <location>
        <begin position="56"/>
        <end position="83"/>
    </location>
</feature>
<proteinExistence type="predicted"/>
<keyword evidence="4" id="KW-1185">Reference proteome</keyword>
<reference evidence="3 4" key="1">
    <citation type="journal article" date="2024" name="BMC Biol.">
        <title>Comparative genomics of Ascetosporea gives new insight into the evolutionary basis for animal parasitism in Rhizaria.</title>
        <authorList>
            <person name="Hiltunen Thoren M."/>
            <person name="Onut-Brannstrom I."/>
            <person name="Alfjorden A."/>
            <person name="Peckova H."/>
            <person name="Swords F."/>
            <person name="Hooper C."/>
            <person name="Holzer A.S."/>
            <person name="Bass D."/>
            <person name="Burki F."/>
        </authorList>
    </citation>
    <scope>NUCLEOTIDE SEQUENCE [LARGE SCALE GENOMIC DNA]</scope>
    <source>
        <strain evidence="3">20-A016</strain>
    </source>
</reference>
<protein>
    <submittedName>
        <fullName evidence="3">Uncharacterized protein</fullName>
    </submittedName>
</protein>
<evidence type="ECO:0000256" key="2">
    <source>
        <dbReference type="SAM" id="MobiDB-lite"/>
    </source>
</evidence>
<name>A0ABV2ANE6_9EUKA</name>
<feature type="non-terminal residue" evidence="3">
    <location>
        <position position="1"/>
    </location>
</feature>
<keyword evidence="1" id="KW-0175">Coiled coil</keyword>